<reference evidence="2 3" key="1">
    <citation type="submission" date="2024-01" db="EMBL/GenBank/DDBJ databases">
        <title>The genomes of 5 underutilized Papilionoideae crops provide insights into root nodulation and disease resistance.</title>
        <authorList>
            <person name="Yuan L."/>
        </authorList>
    </citation>
    <scope>NUCLEOTIDE SEQUENCE [LARGE SCALE GENOMIC DNA]</scope>
    <source>
        <strain evidence="2">LY-2023</strain>
        <tissue evidence="2">Leaf</tissue>
    </source>
</reference>
<dbReference type="PANTHER" id="PTHR11764">
    <property type="entry name" value="TERPENE CYCLASE/MUTASE FAMILY MEMBER"/>
    <property type="match status" value="1"/>
</dbReference>
<dbReference type="InterPro" id="IPR008930">
    <property type="entry name" value="Terpenoid_cyclase/PrenylTrfase"/>
</dbReference>
<keyword evidence="3" id="KW-1185">Reference proteome</keyword>
<dbReference type="PANTHER" id="PTHR11764:SF58">
    <property type="entry name" value="BETA-AMYRIN SYNTHASE-RELATED"/>
    <property type="match status" value="1"/>
</dbReference>
<dbReference type="GO" id="GO:0042300">
    <property type="term" value="F:beta-amyrin synthase activity"/>
    <property type="evidence" value="ECO:0007669"/>
    <property type="project" value="TreeGrafter"/>
</dbReference>
<name>A0AAN9FA84_CLITE</name>
<evidence type="ECO:0008006" key="4">
    <source>
        <dbReference type="Google" id="ProtNLM"/>
    </source>
</evidence>
<dbReference type="Proteomes" id="UP001359559">
    <property type="component" value="Unassembled WGS sequence"/>
</dbReference>
<organism evidence="2 3">
    <name type="scientific">Clitoria ternatea</name>
    <name type="common">Butterfly pea</name>
    <dbReference type="NCBI Taxonomy" id="43366"/>
    <lineage>
        <taxon>Eukaryota</taxon>
        <taxon>Viridiplantae</taxon>
        <taxon>Streptophyta</taxon>
        <taxon>Embryophyta</taxon>
        <taxon>Tracheophyta</taxon>
        <taxon>Spermatophyta</taxon>
        <taxon>Magnoliopsida</taxon>
        <taxon>eudicotyledons</taxon>
        <taxon>Gunneridae</taxon>
        <taxon>Pentapetalae</taxon>
        <taxon>rosids</taxon>
        <taxon>fabids</taxon>
        <taxon>Fabales</taxon>
        <taxon>Fabaceae</taxon>
        <taxon>Papilionoideae</taxon>
        <taxon>50 kb inversion clade</taxon>
        <taxon>NPAAA clade</taxon>
        <taxon>indigoferoid/millettioid clade</taxon>
        <taxon>Phaseoleae</taxon>
        <taxon>Clitoria</taxon>
    </lineage>
</organism>
<evidence type="ECO:0000256" key="1">
    <source>
        <dbReference type="ARBA" id="ARBA00023235"/>
    </source>
</evidence>
<dbReference type="SUPFAM" id="SSF48239">
    <property type="entry name" value="Terpenoid cyclases/Protein prenyltransferases"/>
    <property type="match status" value="2"/>
</dbReference>
<gene>
    <name evidence="2" type="ORF">RJT34_27630</name>
</gene>
<evidence type="ECO:0000313" key="2">
    <source>
        <dbReference type="EMBL" id="KAK7271595.1"/>
    </source>
</evidence>
<sequence length="114" mass="12972">MKHIHYEDENSRYIDNGCVEKALFMLACWVENPNGDGFKKHPARIPDFLWVSEDGMSMQSFGSQSWDAGLVVQALLATNLAQEIASTLSKGHQFLKESQASINNRYPQEMRSDY</sequence>
<proteinExistence type="predicted"/>
<dbReference type="EMBL" id="JAYKXN010000007">
    <property type="protein sequence ID" value="KAK7271595.1"/>
    <property type="molecule type" value="Genomic_DNA"/>
</dbReference>
<dbReference type="AlphaFoldDB" id="A0AAN9FA84"/>
<evidence type="ECO:0000313" key="3">
    <source>
        <dbReference type="Proteomes" id="UP001359559"/>
    </source>
</evidence>
<protein>
    <recommendedName>
        <fullName evidence="4">Beta-amyrin synthase</fullName>
    </recommendedName>
</protein>
<accession>A0AAN9FA84</accession>
<dbReference type="GO" id="GO:0005811">
    <property type="term" value="C:lipid droplet"/>
    <property type="evidence" value="ECO:0007669"/>
    <property type="project" value="InterPro"/>
</dbReference>
<dbReference type="Gene3D" id="1.50.10.20">
    <property type="match status" value="1"/>
</dbReference>
<dbReference type="InterPro" id="IPR018333">
    <property type="entry name" value="Squalene_cyclase"/>
</dbReference>
<comment type="caution">
    <text evidence="2">The sequence shown here is derived from an EMBL/GenBank/DDBJ whole genome shotgun (WGS) entry which is preliminary data.</text>
</comment>
<keyword evidence="1" id="KW-0413">Isomerase</keyword>
<dbReference type="GO" id="GO:0016104">
    <property type="term" value="P:triterpenoid biosynthetic process"/>
    <property type="evidence" value="ECO:0007669"/>
    <property type="project" value="InterPro"/>
</dbReference>